<reference evidence="2" key="1">
    <citation type="submission" date="2020-10" db="EMBL/GenBank/DDBJ databases">
        <authorList>
            <person name="Kusch S."/>
        </authorList>
    </citation>
    <scope>NUCLEOTIDE SEQUENCE</scope>
    <source>
        <strain evidence="2">SwB9</strain>
    </source>
</reference>
<comment type="caution">
    <text evidence="2">The sequence shown here is derived from an EMBL/GenBank/DDBJ whole genome shotgun (WGS) entry which is preliminary data.</text>
</comment>
<dbReference type="GO" id="GO:0008948">
    <property type="term" value="F:oxaloacetate decarboxylase activity"/>
    <property type="evidence" value="ECO:0007669"/>
    <property type="project" value="TreeGrafter"/>
</dbReference>
<dbReference type="AlphaFoldDB" id="A0A8H2VLJ7"/>
<dbReference type="Proteomes" id="UP000624404">
    <property type="component" value="Unassembled WGS sequence"/>
</dbReference>
<accession>A0A8H2VLJ7</accession>
<feature type="binding site" evidence="1">
    <location>
        <position position="204"/>
    </location>
    <ligand>
        <name>substrate</name>
    </ligand>
</feature>
<dbReference type="Gene3D" id="3.50.30.40">
    <property type="entry name" value="Ribonuclease E inhibitor RraA/RraA-like"/>
    <property type="match status" value="1"/>
</dbReference>
<proteinExistence type="predicted"/>
<dbReference type="OrthoDB" id="1476984at2759"/>
<evidence type="ECO:0000313" key="2">
    <source>
        <dbReference type="EMBL" id="CAD6439559.1"/>
    </source>
</evidence>
<dbReference type="InterPro" id="IPR036704">
    <property type="entry name" value="RraA/RraA-like_sf"/>
</dbReference>
<protein>
    <submittedName>
        <fullName evidence="2">A4f69758-7b01-4e04-ac43-ff3d13cce7dd</fullName>
    </submittedName>
</protein>
<dbReference type="PANTHER" id="PTHR33254">
    <property type="entry name" value="4-HYDROXY-4-METHYL-2-OXOGLUTARATE ALDOLASE 3-RELATED"/>
    <property type="match status" value="1"/>
</dbReference>
<dbReference type="PANTHER" id="PTHR33254:SF4">
    <property type="entry name" value="4-HYDROXY-4-METHYL-2-OXOGLUTARATE ALDOLASE 3-RELATED"/>
    <property type="match status" value="1"/>
</dbReference>
<dbReference type="EMBL" id="CAJHIA010000002">
    <property type="protein sequence ID" value="CAD6439559.1"/>
    <property type="molecule type" value="Genomic_DNA"/>
</dbReference>
<comment type="cofactor">
    <cofactor evidence="1">
        <name>Mg(2+)</name>
        <dbReference type="ChEBI" id="CHEBI:18420"/>
    </cofactor>
</comment>
<dbReference type="Pfam" id="PF03737">
    <property type="entry name" value="RraA-like"/>
    <property type="match status" value="1"/>
</dbReference>
<feature type="binding site" evidence="1">
    <location>
        <position position="205"/>
    </location>
    <ligand>
        <name>Mg(2+)</name>
        <dbReference type="ChEBI" id="CHEBI:18420"/>
    </ligand>
</feature>
<sequence length="304" mass="32901">MNNKIYKIYNIYLPISNKMLFLNQSIIVNNAYLNLMSIYRNIFKTKLFAAPILYLKVSFQTTKFSVRAMSTSDQAMPLKKQFEVLQEQYTACDIADALLKLKVPGAGFLPDLRPAFASTSASPDKITVAPVSTVVFAPKNSTDLSNYPAANIPSDKHWVDLTVPDSIVVITQPEGQKNAVLGGIMALRAQVLGAKGVIVSGRVRDLDELQATGIPIWSRGTSIVGAGGESKPHAIQVALKIDGTDVCPGDIAFCDPKNGVVIIPQGKIADVISMLPGLVAADDRVKEEVKQGMSVQEAFKKHRG</sequence>
<name>A0A8H2VLJ7_9HELO</name>
<evidence type="ECO:0000256" key="1">
    <source>
        <dbReference type="PIRSR" id="PIRSR605493-1"/>
    </source>
</evidence>
<keyword evidence="1" id="KW-0460">Magnesium</keyword>
<dbReference type="GO" id="GO:0047443">
    <property type="term" value="F:4-hydroxy-4-methyl-2-oxoglutarate aldolase activity"/>
    <property type="evidence" value="ECO:0007669"/>
    <property type="project" value="TreeGrafter"/>
</dbReference>
<dbReference type="GO" id="GO:0046872">
    <property type="term" value="F:metal ion binding"/>
    <property type="evidence" value="ECO:0007669"/>
    <property type="project" value="UniProtKB-KW"/>
</dbReference>
<dbReference type="CDD" id="cd16841">
    <property type="entry name" value="RraA_family"/>
    <property type="match status" value="1"/>
</dbReference>
<organism evidence="2 3">
    <name type="scientific">Sclerotinia trifoliorum</name>
    <dbReference type="NCBI Taxonomy" id="28548"/>
    <lineage>
        <taxon>Eukaryota</taxon>
        <taxon>Fungi</taxon>
        <taxon>Dikarya</taxon>
        <taxon>Ascomycota</taxon>
        <taxon>Pezizomycotina</taxon>
        <taxon>Leotiomycetes</taxon>
        <taxon>Helotiales</taxon>
        <taxon>Sclerotiniaceae</taxon>
        <taxon>Sclerotinia</taxon>
    </lineage>
</organism>
<gene>
    <name evidence="2" type="ORF">SCLTRI_LOCUS275</name>
</gene>
<dbReference type="SUPFAM" id="SSF89562">
    <property type="entry name" value="RraA-like"/>
    <property type="match status" value="1"/>
</dbReference>
<keyword evidence="3" id="KW-1185">Reference proteome</keyword>
<keyword evidence="1" id="KW-0479">Metal-binding</keyword>
<dbReference type="InterPro" id="IPR005493">
    <property type="entry name" value="RraA/RraA-like"/>
</dbReference>
<evidence type="ECO:0000313" key="3">
    <source>
        <dbReference type="Proteomes" id="UP000624404"/>
    </source>
</evidence>
<feature type="binding site" evidence="1">
    <location>
        <begin position="182"/>
        <end position="185"/>
    </location>
    <ligand>
        <name>substrate</name>
    </ligand>
</feature>